<dbReference type="InterPro" id="IPR009057">
    <property type="entry name" value="Homeodomain-like_sf"/>
</dbReference>
<comment type="caution">
    <text evidence="6">The sequence shown here is derived from an EMBL/GenBank/DDBJ whole genome shotgun (WGS) entry which is preliminary data.</text>
</comment>
<feature type="domain" description="HTH tetR-type" evidence="5">
    <location>
        <begin position="6"/>
        <end position="66"/>
    </location>
</feature>
<dbReference type="PROSITE" id="PS50977">
    <property type="entry name" value="HTH_TETR_2"/>
    <property type="match status" value="1"/>
</dbReference>
<evidence type="ECO:0000256" key="1">
    <source>
        <dbReference type="ARBA" id="ARBA00023015"/>
    </source>
</evidence>
<dbReference type="InterPro" id="IPR025722">
    <property type="entry name" value="TetR"/>
</dbReference>
<keyword evidence="2 4" id="KW-0238">DNA-binding</keyword>
<dbReference type="AlphaFoldDB" id="A0A7C5R7X7"/>
<evidence type="ECO:0000259" key="5">
    <source>
        <dbReference type="PROSITE" id="PS50977"/>
    </source>
</evidence>
<dbReference type="Pfam" id="PF13972">
    <property type="entry name" value="TetR"/>
    <property type="match status" value="1"/>
</dbReference>
<dbReference type="Gene3D" id="1.10.357.10">
    <property type="entry name" value="Tetracycline Repressor, domain 2"/>
    <property type="match status" value="1"/>
</dbReference>
<protein>
    <submittedName>
        <fullName evidence="6">TetR/AcrR family transcriptional regulator</fullName>
    </submittedName>
</protein>
<evidence type="ECO:0000313" key="6">
    <source>
        <dbReference type="EMBL" id="HHL43887.1"/>
    </source>
</evidence>
<keyword evidence="3" id="KW-0804">Transcription</keyword>
<reference evidence="6" key="1">
    <citation type="journal article" date="2020" name="mSystems">
        <title>Genome- and Community-Level Interaction Insights into Carbon Utilization and Element Cycling Functions of Hydrothermarchaeota in Hydrothermal Sediment.</title>
        <authorList>
            <person name="Zhou Z."/>
            <person name="Liu Y."/>
            <person name="Xu W."/>
            <person name="Pan J."/>
            <person name="Luo Z.H."/>
            <person name="Li M."/>
        </authorList>
    </citation>
    <scope>NUCLEOTIDE SEQUENCE [LARGE SCALE GENOMIC DNA]</scope>
    <source>
        <strain evidence="6">HyVt-485</strain>
    </source>
</reference>
<dbReference type="EMBL" id="DRMJ01000510">
    <property type="protein sequence ID" value="HHL43887.1"/>
    <property type="molecule type" value="Genomic_DNA"/>
</dbReference>
<dbReference type="PRINTS" id="PR00455">
    <property type="entry name" value="HTHTETR"/>
</dbReference>
<keyword evidence="1" id="KW-0805">Transcription regulation</keyword>
<sequence length="215" mass="24980">MGTGRSKTKEKILRTALGLFNNEGEGSISSVDIAAVMGISPGNLYYHYKGKDAIIQELFNDFETEMRLVLGAPVNRPMNVEDNWIYLYIIFEEIFDFRFFYYNLTAMLERNPELAKRFSRLLSEMSAAFERLLSALENKGHLVFMADEKDILSERLTAHFTYWFPYMRLRGYRGKTKALIHEGVYAALTQITPYWAENAEPYSVLLKEFFDEQKG</sequence>
<evidence type="ECO:0000256" key="4">
    <source>
        <dbReference type="PROSITE-ProRule" id="PRU00335"/>
    </source>
</evidence>
<proteinExistence type="predicted"/>
<accession>A0A7C5R7X7</accession>
<dbReference type="SUPFAM" id="SSF46689">
    <property type="entry name" value="Homeodomain-like"/>
    <property type="match status" value="1"/>
</dbReference>
<name>A0A7C5R7X7_9PROT</name>
<feature type="DNA-binding region" description="H-T-H motif" evidence="4">
    <location>
        <begin position="29"/>
        <end position="48"/>
    </location>
</feature>
<gene>
    <name evidence="6" type="ORF">ENJ42_09725</name>
</gene>
<dbReference type="InterPro" id="IPR001647">
    <property type="entry name" value="HTH_TetR"/>
</dbReference>
<dbReference type="PANTHER" id="PTHR47506">
    <property type="entry name" value="TRANSCRIPTIONAL REGULATORY PROTEIN"/>
    <property type="match status" value="1"/>
</dbReference>
<evidence type="ECO:0000256" key="3">
    <source>
        <dbReference type="ARBA" id="ARBA00023163"/>
    </source>
</evidence>
<dbReference type="Pfam" id="PF00440">
    <property type="entry name" value="TetR_N"/>
    <property type="match status" value="1"/>
</dbReference>
<evidence type="ECO:0000256" key="2">
    <source>
        <dbReference type="ARBA" id="ARBA00023125"/>
    </source>
</evidence>
<dbReference type="PANTHER" id="PTHR47506:SF1">
    <property type="entry name" value="HTH-TYPE TRANSCRIPTIONAL REGULATOR YJDC"/>
    <property type="match status" value="1"/>
</dbReference>
<dbReference type="GO" id="GO:0003677">
    <property type="term" value="F:DNA binding"/>
    <property type="evidence" value="ECO:0007669"/>
    <property type="project" value="UniProtKB-UniRule"/>
</dbReference>
<dbReference type="Proteomes" id="UP000885830">
    <property type="component" value="Unassembled WGS sequence"/>
</dbReference>
<organism evidence="6">
    <name type="scientific">Hellea balneolensis</name>
    <dbReference type="NCBI Taxonomy" id="287478"/>
    <lineage>
        <taxon>Bacteria</taxon>
        <taxon>Pseudomonadati</taxon>
        <taxon>Pseudomonadota</taxon>
        <taxon>Alphaproteobacteria</taxon>
        <taxon>Maricaulales</taxon>
        <taxon>Robiginitomaculaceae</taxon>
        <taxon>Hellea</taxon>
    </lineage>
</organism>